<dbReference type="AlphaFoldDB" id="A0A1I7TM40"/>
<dbReference type="eggNOG" id="ENOG502TC21">
    <property type="taxonomic scope" value="Eukaryota"/>
</dbReference>
<evidence type="ECO:0000256" key="2">
    <source>
        <dbReference type="SAM" id="MobiDB-lite"/>
    </source>
</evidence>
<feature type="coiled-coil region" evidence="1">
    <location>
        <begin position="214"/>
        <end position="246"/>
    </location>
</feature>
<feature type="region of interest" description="Disordered" evidence="2">
    <location>
        <begin position="92"/>
        <end position="180"/>
    </location>
</feature>
<keyword evidence="3" id="KW-1185">Reference proteome</keyword>
<accession>A0A1I7TM40</accession>
<feature type="compositionally biased region" description="Basic and acidic residues" evidence="2">
    <location>
        <begin position="355"/>
        <end position="367"/>
    </location>
</feature>
<organism evidence="3 4">
    <name type="scientific">Caenorhabditis tropicalis</name>
    <dbReference type="NCBI Taxonomy" id="1561998"/>
    <lineage>
        <taxon>Eukaryota</taxon>
        <taxon>Metazoa</taxon>
        <taxon>Ecdysozoa</taxon>
        <taxon>Nematoda</taxon>
        <taxon>Chromadorea</taxon>
        <taxon>Rhabditida</taxon>
        <taxon>Rhabditina</taxon>
        <taxon>Rhabditomorpha</taxon>
        <taxon>Rhabditoidea</taxon>
        <taxon>Rhabditidae</taxon>
        <taxon>Peloderinae</taxon>
        <taxon>Caenorhabditis</taxon>
    </lineage>
</organism>
<evidence type="ECO:0000256" key="1">
    <source>
        <dbReference type="SAM" id="Coils"/>
    </source>
</evidence>
<keyword evidence="1" id="KW-0175">Coiled coil</keyword>
<feature type="region of interest" description="Disordered" evidence="2">
    <location>
        <begin position="332"/>
        <end position="393"/>
    </location>
</feature>
<feature type="compositionally biased region" description="Low complexity" evidence="2">
    <location>
        <begin position="94"/>
        <end position="118"/>
    </location>
</feature>
<evidence type="ECO:0000313" key="4">
    <source>
        <dbReference type="WBParaSite" id="Csp11.Scaffold628.g7273.t1"/>
    </source>
</evidence>
<dbReference type="Proteomes" id="UP000095282">
    <property type="component" value="Unplaced"/>
</dbReference>
<feature type="compositionally biased region" description="Basic and acidic residues" evidence="2">
    <location>
        <begin position="37"/>
        <end position="49"/>
    </location>
</feature>
<name>A0A1I7TM40_9PELO</name>
<feature type="region of interest" description="Disordered" evidence="2">
    <location>
        <begin position="1"/>
        <end position="58"/>
    </location>
</feature>
<reference evidence="4" key="1">
    <citation type="submission" date="2016-11" db="UniProtKB">
        <authorList>
            <consortium name="WormBaseParasite"/>
        </authorList>
    </citation>
    <scope>IDENTIFICATION</scope>
</reference>
<protein>
    <submittedName>
        <fullName evidence="4">Uncharacterized protein</fullName>
    </submittedName>
</protein>
<sequence length="525" mass="60694">MHRNHQSPYYYNAPNDSFDVFSSPRNDYEEPQQESIDVFRETPKRRSSGENESIARAIRNALDPEYEASMDIFGPSSSASVNYDDDASVLAAVSSAHSSQSSRQSSQEQNSNQNSISQMFRSSTRKKESKQTKLTGYAPIFQKPVSTNARDQEQDFLSPEQIERNRKSQRQRPKQIRMDDYVFKARRVDKGAREFGLHTTHEPKRGSKIKSESVKRLEVGKTEYEKQKKRKQKELIEERKAEVEDLDYSLAFGTPSPVRNIRKTSKLTQFFGKDSTKSSSSSSNENAGSRQFHRNTGQKSFVSFNDPTTYSSESVLEATVCLSPDKSLSETINLDSPIREQTTPKRFLVQPNPLRRRDFCDEKDKNRQPLSQPRKQKYISNNRKPEFDYPSSPITLDAEEDLKMMIEPPPKRQALLEEKEKRRKFGDQVTEREQMIRQLVNEDKFTEERENGGIERKRAELKDGQVIRNKGMRKNLMHGASCKCCRGYYDGLGMEENQKEIILTRSVVIDMFIKHFRILLKDIGI</sequence>
<evidence type="ECO:0000313" key="3">
    <source>
        <dbReference type="Proteomes" id="UP000095282"/>
    </source>
</evidence>
<dbReference type="STRING" id="1561998.A0A1I7TM40"/>
<proteinExistence type="predicted"/>
<feature type="compositionally biased region" description="Polar residues" evidence="2">
    <location>
        <begin position="368"/>
        <end position="382"/>
    </location>
</feature>
<dbReference type="WBParaSite" id="Csp11.Scaffold628.g7273.t1">
    <property type="protein sequence ID" value="Csp11.Scaffold628.g7273.t1"/>
    <property type="gene ID" value="Csp11.Scaffold628.g7273"/>
</dbReference>
<feature type="compositionally biased region" description="Polar residues" evidence="2">
    <location>
        <begin position="284"/>
        <end position="304"/>
    </location>
</feature>
<feature type="region of interest" description="Disordered" evidence="2">
    <location>
        <begin position="272"/>
        <end position="304"/>
    </location>
</feature>